<sequence length="459" mass="49502">MLGQTAYKTIEANHDMLEKIALDMWANPEGPYREFKACEWISEALKKAGFDVEIGAGGVPTAIKATYGSGHPVIGFLGELDALPGLSQELCTEKKPIEGQTYGQGCGHNLLGVAHLGAVIGLKEEMIEKNLPGTIVYYGCPAEEQLTGKSFMARGGAFDCLDLAIHFHPGKTNTVSLGTSNALNSAKFHFKGRTAHAGGDPHNGRSALDAVELMNVGANYLREHVTSDVRIHYIITEGGTAPNIVPDKASNFYFIRAQSREVVEDTYERLCKIAQGAAMMTETELEIEYLGGCYNTLPNKVLGKVVYDCLKEVPVEPWTEEELKFADALNKTMPEVYAKNVAASGAPEGTILFEGVEEPKAVNSFGSTDVGDVQHICPAIMFNTATYNIGAPGHCWQITASAGSSIGIKGMLLASRVMALFGLKVLTDPKIYEKAKAEFDKAMAGKKYKCPITPELLVP</sequence>
<organism evidence="2">
    <name type="scientific">uncultured Anaerotruncus sp</name>
    <dbReference type="NCBI Taxonomy" id="905011"/>
    <lineage>
        <taxon>Bacteria</taxon>
        <taxon>Bacillati</taxon>
        <taxon>Bacillota</taxon>
        <taxon>Clostridia</taxon>
        <taxon>Eubacteriales</taxon>
        <taxon>Oscillospiraceae</taxon>
        <taxon>Anaerotruncus</taxon>
        <taxon>environmental samples</taxon>
    </lineage>
</organism>
<dbReference type="FunFam" id="3.30.70.360:FF:000004">
    <property type="entry name" value="Peptidase M20 domain-containing protein 2"/>
    <property type="match status" value="1"/>
</dbReference>
<dbReference type="Gene3D" id="3.40.630.10">
    <property type="entry name" value="Zn peptidases"/>
    <property type="match status" value="1"/>
</dbReference>
<evidence type="ECO:0000313" key="2">
    <source>
        <dbReference type="EMBL" id="VYS79306.1"/>
    </source>
</evidence>
<dbReference type="PANTHER" id="PTHR30575:SF0">
    <property type="entry name" value="XAA-ARG DIPEPTIDASE"/>
    <property type="match status" value="1"/>
</dbReference>
<dbReference type="InterPro" id="IPR036264">
    <property type="entry name" value="Bact_exopeptidase_dim_dom"/>
</dbReference>
<dbReference type="InterPro" id="IPR017439">
    <property type="entry name" value="Amidohydrolase"/>
</dbReference>
<dbReference type="Gene3D" id="3.30.70.360">
    <property type="match status" value="1"/>
</dbReference>
<dbReference type="EC" id="3.5.1.-" evidence="2"/>
<accession>A0A6N2REN4</accession>
<dbReference type="InterPro" id="IPR011650">
    <property type="entry name" value="Peptidase_M20_dimer"/>
</dbReference>
<evidence type="ECO:0000259" key="1">
    <source>
        <dbReference type="Pfam" id="PF07687"/>
    </source>
</evidence>
<dbReference type="SUPFAM" id="SSF53187">
    <property type="entry name" value="Zn-dependent exopeptidases"/>
    <property type="match status" value="1"/>
</dbReference>
<dbReference type="GO" id="GO:0046657">
    <property type="term" value="P:folic acid catabolic process"/>
    <property type="evidence" value="ECO:0007669"/>
    <property type="project" value="TreeGrafter"/>
</dbReference>
<protein>
    <submittedName>
        <fullName evidence="2">p-aminobenzoyl-glutamate hydrolase subunit B</fullName>
        <ecNumber evidence="2">3.5.1.-</ecNumber>
    </submittedName>
</protein>
<dbReference type="SUPFAM" id="SSF55031">
    <property type="entry name" value="Bacterial exopeptidase dimerisation domain"/>
    <property type="match status" value="1"/>
</dbReference>
<dbReference type="GO" id="GO:0071713">
    <property type="term" value="F:para-aminobenzoyl-glutamate hydrolase activity"/>
    <property type="evidence" value="ECO:0007669"/>
    <property type="project" value="TreeGrafter"/>
</dbReference>
<reference evidence="2" key="1">
    <citation type="submission" date="2019-11" db="EMBL/GenBank/DDBJ databases">
        <authorList>
            <person name="Feng L."/>
        </authorList>
    </citation>
    <scope>NUCLEOTIDE SEQUENCE</scope>
    <source>
        <strain evidence="2">AundefinedLFYP135</strain>
    </source>
</reference>
<dbReference type="GO" id="GO:0016805">
    <property type="term" value="F:dipeptidase activity"/>
    <property type="evidence" value="ECO:0007669"/>
    <property type="project" value="TreeGrafter"/>
</dbReference>
<dbReference type="GO" id="GO:0005737">
    <property type="term" value="C:cytoplasm"/>
    <property type="evidence" value="ECO:0007669"/>
    <property type="project" value="TreeGrafter"/>
</dbReference>
<dbReference type="NCBIfam" id="TIGR01891">
    <property type="entry name" value="amidohydrolases"/>
    <property type="match status" value="1"/>
</dbReference>
<dbReference type="Pfam" id="PF07687">
    <property type="entry name" value="M20_dimer"/>
    <property type="match status" value="1"/>
</dbReference>
<feature type="domain" description="Peptidase M20 dimerisation" evidence="1">
    <location>
        <begin position="185"/>
        <end position="270"/>
    </location>
</feature>
<keyword evidence="2" id="KW-0378">Hydrolase</keyword>
<dbReference type="InterPro" id="IPR017145">
    <property type="entry name" value="Aminobenzoyl-glu_utiliz_pB"/>
</dbReference>
<dbReference type="InterPro" id="IPR052030">
    <property type="entry name" value="Peptidase_M20/M20A_hydrolases"/>
</dbReference>
<dbReference type="CDD" id="cd05673">
    <property type="entry name" value="M20_Acy1L2_AbgB"/>
    <property type="match status" value="1"/>
</dbReference>
<dbReference type="AlphaFoldDB" id="A0A6N2REN4"/>
<dbReference type="EMBL" id="CACRSL010000003">
    <property type="protein sequence ID" value="VYS79306.1"/>
    <property type="molecule type" value="Genomic_DNA"/>
</dbReference>
<gene>
    <name evidence="2" type="primary">abgB_6</name>
    <name evidence="2" type="ORF">AULFYP135_00392</name>
</gene>
<dbReference type="PANTHER" id="PTHR30575">
    <property type="entry name" value="PEPTIDASE M20"/>
    <property type="match status" value="1"/>
</dbReference>
<name>A0A6N2REN4_9FIRM</name>
<dbReference type="PIRSF" id="PIRSF037227">
    <property type="entry name" value="Aminobenzoyl-glu_utiliz_pB"/>
    <property type="match status" value="1"/>
</dbReference>
<proteinExistence type="predicted"/>